<evidence type="ECO:0000313" key="1">
    <source>
        <dbReference type="EMBL" id="KAG7376277.1"/>
    </source>
</evidence>
<dbReference type="Proteomes" id="UP000694044">
    <property type="component" value="Unassembled WGS sequence"/>
</dbReference>
<proteinExistence type="predicted"/>
<keyword evidence="2" id="KW-1185">Reference proteome</keyword>
<reference evidence="1" key="1">
    <citation type="submission" date="2021-02" db="EMBL/GenBank/DDBJ databases">
        <authorList>
            <person name="Palmer J.M."/>
        </authorList>
    </citation>
    <scope>NUCLEOTIDE SEQUENCE</scope>
    <source>
        <strain evidence="1">SCRP734</strain>
    </source>
</reference>
<accession>A0A8T1V4S8</accession>
<name>A0A8T1V4S8_9STRA</name>
<dbReference type="OrthoDB" id="429932at2759"/>
<dbReference type="AlphaFoldDB" id="A0A8T1V4S8"/>
<gene>
    <name evidence="1" type="ORF">PHYPSEUDO_013847</name>
</gene>
<protein>
    <submittedName>
        <fullName evidence="1">Uncharacterized protein</fullName>
    </submittedName>
</protein>
<organism evidence="1 2">
    <name type="scientific">Phytophthora pseudosyringae</name>
    <dbReference type="NCBI Taxonomy" id="221518"/>
    <lineage>
        <taxon>Eukaryota</taxon>
        <taxon>Sar</taxon>
        <taxon>Stramenopiles</taxon>
        <taxon>Oomycota</taxon>
        <taxon>Peronosporomycetes</taxon>
        <taxon>Peronosporales</taxon>
        <taxon>Peronosporaceae</taxon>
        <taxon>Phytophthora</taxon>
    </lineage>
</organism>
<comment type="caution">
    <text evidence="1">The sequence shown here is derived from an EMBL/GenBank/DDBJ whole genome shotgun (WGS) entry which is preliminary data.</text>
</comment>
<dbReference type="EMBL" id="JAGDFM010000744">
    <property type="protein sequence ID" value="KAG7376277.1"/>
    <property type="molecule type" value="Genomic_DNA"/>
</dbReference>
<sequence length="124" mass="13953">MSMIWPSLSLGIRYEGGDVRPVMLPAAKSCRERYLGHFGQLLGNELQYVDFSSKAFPFSIRGYFAFIPSGSEGLGQGIRQAKSYYQFAFLENDWVGEFHQLCSRVITEAALEISSGTLYLRHEG</sequence>
<evidence type="ECO:0000313" key="2">
    <source>
        <dbReference type="Proteomes" id="UP000694044"/>
    </source>
</evidence>